<dbReference type="RefSeq" id="WP_169299252.1">
    <property type="nucleotide sequence ID" value="NZ_JABBNI010000047.1"/>
</dbReference>
<dbReference type="CDD" id="cd03412">
    <property type="entry name" value="CbiK_N"/>
    <property type="match status" value="1"/>
</dbReference>
<gene>
    <name evidence="3" type="ORF">HBE96_18835</name>
</gene>
<accession>A0A7Y0HQF1</accession>
<keyword evidence="2" id="KW-0170">Cobalt</keyword>
<dbReference type="InterPro" id="IPR010388">
    <property type="entry name" value="Anaerobic_Co-chelatase"/>
</dbReference>
<evidence type="ECO:0000256" key="1">
    <source>
        <dbReference type="PIRSR" id="PIRSR033579-1"/>
    </source>
</evidence>
<evidence type="ECO:0000313" key="4">
    <source>
        <dbReference type="Proteomes" id="UP000537131"/>
    </source>
</evidence>
<organism evidence="3 4">
    <name type="scientific">Clostridium muellerianum</name>
    <dbReference type="NCBI Taxonomy" id="2716538"/>
    <lineage>
        <taxon>Bacteria</taxon>
        <taxon>Bacillati</taxon>
        <taxon>Bacillota</taxon>
        <taxon>Clostridia</taxon>
        <taxon>Eubacteriales</taxon>
        <taxon>Clostridiaceae</taxon>
        <taxon>Clostridium</taxon>
    </lineage>
</organism>
<evidence type="ECO:0000256" key="2">
    <source>
        <dbReference type="PIRSR" id="PIRSR033579-3"/>
    </source>
</evidence>
<feature type="active site" description="Proton acceptor" evidence="1">
    <location>
        <position position="146"/>
    </location>
</feature>
<reference evidence="3 4" key="1">
    <citation type="submission" date="2020-06" db="EMBL/GenBank/DDBJ databases">
        <title>Complete Genome Sequence of Clostridium muelleri sp. nov. P21T, an Acid-Alcohol Producing Acetogen Isolated from Old Hay.</title>
        <authorList>
            <person name="Duncan K.E."/>
            <person name="Tanner R.S."/>
        </authorList>
    </citation>
    <scope>NUCLEOTIDE SEQUENCE [LARGE SCALE GENOMIC DNA]</scope>
    <source>
        <strain evidence="3 4">P21</strain>
    </source>
</reference>
<dbReference type="AlphaFoldDB" id="A0A7Y0HQF1"/>
<dbReference type="GO" id="GO:0016852">
    <property type="term" value="F:sirohydrochlorin cobaltochelatase activity"/>
    <property type="evidence" value="ECO:0007669"/>
    <property type="project" value="InterPro"/>
</dbReference>
<dbReference type="GO" id="GO:0019251">
    <property type="term" value="P:anaerobic cobalamin biosynthetic process"/>
    <property type="evidence" value="ECO:0007669"/>
    <property type="project" value="InterPro"/>
</dbReference>
<dbReference type="CDD" id="cd03413">
    <property type="entry name" value="CbiK_C"/>
    <property type="match status" value="1"/>
</dbReference>
<dbReference type="PIRSF" id="PIRSF033579">
    <property type="entry name" value="Anaer_Co_chel"/>
    <property type="match status" value="1"/>
</dbReference>
<evidence type="ECO:0000313" key="3">
    <source>
        <dbReference type="EMBL" id="NMM64667.1"/>
    </source>
</evidence>
<dbReference type="EMBL" id="JABBNI010000047">
    <property type="protein sequence ID" value="NMM64667.1"/>
    <property type="molecule type" value="Genomic_DNA"/>
</dbReference>
<sequence>MGKKGILVASFGTSIPQAFELCIESTENKIRECFPEYEVRRAFTSYMIIKKLKEEKRLFIDTVEEALEKMNDDGFDEVYVQPLHIMPGDEYDKVINGVNKYKDTFSKLVLGRPILYRENDYKIAVNALKKQLPVMDKNHAVVLMGHGSVHPANSSYALLQYMLKDGNLDTVYVGTVEGYPTLENVIPKMRQDNIQEVTLMPFMLVAGDHAINDMAGEEDSWKTELEEEGFKVNVYLHGLGENKAFQDIYVEHIKDSINGNPLFK</sequence>
<proteinExistence type="predicted"/>
<dbReference type="Proteomes" id="UP000537131">
    <property type="component" value="Unassembled WGS sequence"/>
</dbReference>
<protein>
    <submittedName>
        <fullName evidence="3">Sirohydrochlorin cobaltochelatase</fullName>
    </submittedName>
</protein>
<keyword evidence="4" id="KW-1185">Reference proteome</keyword>
<feature type="binding site" evidence="2">
    <location>
        <position position="209"/>
    </location>
    <ligand>
        <name>Co(2+)</name>
        <dbReference type="ChEBI" id="CHEBI:48828"/>
    </ligand>
</feature>
<dbReference type="SUPFAM" id="SSF53800">
    <property type="entry name" value="Chelatase"/>
    <property type="match status" value="1"/>
</dbReference>
<dbReference type="Gene3D" id="3.40.50.1400">
    <property type="match status" value="2"/>
</dbReference>
<feature type="binding site" evidence="2">
    <location>
        <position position="177"/>
    </location>
    <ligand>
        <name>Co(2+)</name>
        <dbReference type="ChEBI" id="CHEBI:48828"/>
    </ligand>
</feature>
<name>A0A7Y0HQF1_9CLOT</name>
<dbReference type="Pfam" id="PF06180">
    <property type="entry name" value="CbiK"/>
    <property type="match status" value="1"/>
</dbReference>
<comment type="caution">
    <text evidence="3">The sequence shown here is derived from an EMBL/GenBank/DDBJ whole genome shotgun (WGS) entry which is preliminary data.</text>
</comment>
<keyword evidence="2" id="KW-0479">Metal-binding</keyword>
<dbReference type="GO" id="GO:0046872">
    <property type="term" value="F:metal ion binding"/>
    <property type="evidence" value="ECO:0007669"/>
    <property type="project" value="UniProtKB-KW"/>
</dbReference>
<feature type="binding site" evidence="2">
    <location>
        <position position="146"/>
    </location>
    <ligand>
        <name>Co(2+)</name>
        <dbReference type="ChEBI" id="CHEBI:48828"/>
    </ligand>
</feature>